<evidence type="ECO:0000313" key="1">
    <source>
        <dbReference type="EMBL" id="ERG64443.1"/>
    </source>
</evidence>
<keyword evidence="2" id="KW-1185">Reference proteome</keyword>
<dbReference type="Proteomes" id="UP000016462">
    <property type="component" value="Unassembled WGS sequence"/>
</dbReference>
<dbReference type="EMBL" id="ASHR01000021">
    <property type="protein sequence ID" value="ERG64443.1"/>
    <property type="molecule type" value="Genomic_DNA"/>
</dbReference>
<dbReference type="AlphaFoldDB" id="U1LBF5"/>
<dbReference type="SUPFAM" id="SSF143100">
    <property type="entry name" value="TTHA1013/TTHA0281-like"/>
    <property type="match status" value="1"/>
</dbReference>
<evidence type="ECO:0000313" key="2">
    <source>
        <dbReference type="Proteomes" id="UP000016462"/>
    </source>
</evidence>
<dbReference type="InterPro" id="IPR010985">
    <property type="entry name" value="Ribbon_hlx_hlx"/>
</dbReference>
<dbReference type="SUPFAM" id="SSF47598">
    <property type="entry name" value="Ribbon-helix-helix"/>
    <property type="match status" value="1"/>
</dbReference>
<dbReference type="GO" id="GO:0006355">
    <property type="term" value="P:regulation of DNA-templated transcription"/>
    <property type="evidence" value="ECO:0007669"/>
    <property type="project" value="InterPro"/>
</dbReference>
<dbReference type="Pfam" id="PF05534">
    <property type="entry name" value="HicB"/>
    <property type="match status" value="1"/>
</dbReference>
<dbReference type="OrthoDB" id="5297106at2"/>
<evidence type="ECO:0008006" key="3">
    <source>
        <dbReference type="Google" id="ProtNLM"/>
    </source>
</evidence>
<gene>
    <name evidence="1" type="ORF">L332_08270</name>
</gene>
<dbReference type="InterPro" id="IPR008651">
    <property type="entry name" value="Uncharacterised_HicB"/>
</dbReference>
<proteinExistence type="predicted"/>
<reference evidence="1 2" key="1">
    <citation type="journal article" date="2013" name="Genome Announc.">
        <title>First draft genome sequence from a member of the genus agrococcus, isolated from modern microbialites.</title>
        <authorList>
            <person name="White R.A.III."/>
            <person name="Grassa C.J."/>
            <person name="Suttle C.A."/>
        </authorList>
    </citation>
    <scope>NUCLEOTIDE SEQUENCE [LARGE SCALE GENOMIC DNA]</scope>
    <source>
        <strain evidence="1 2">RW1</strain>
    </source>
</reference>
<organism evidence="1 2">
    <name type="scientific">Agrococcus pavilionensis RW1</name>
    <dbReference type="NCBI Taxonomy" id="1330458"/>
    <lineage>
        <taxon>Bacteria</taxon>
        <taxon>Bacillati</taxon>
        <taxon>Actinomycetota</taxon>
        <taxon>Actinomycetes</taxon>
        <taxon>Micrococcales</taxon>
        <taxon>Microbacteriaceae</taxon>
        <taxon>Agrococcus</taxon>
    </lineage>
</organism>
<dbReference type="RefSeq" id="WP_021010332.1">
    <property type="nucleotide sequence ID" value="NZ_ASHR01000021.1"/>
</dbReference>
<dbReference type="InterPro" id="IPR035069">
    <property type="entry name" value="TTHA1013/TTHA0281-like"/>
</dbReference>
<comment type="caution">
    <text evidence="1">The sequence shown here is derived from an EMBL/GenBank/DDBJ whole genome shotgun (WGS) entry which is preliminary data.</text>
</comment>
<accession>U1LBF5</accession>
<name>U1LBF5_9MICO</name>
<protein>
    <recommendedName>
        <fullName evidence="3">HicB</fullName>
    </recommendedName>
</protein>
<sequence length="109" mass="11969">MSSSLHYGYRTVWSEEDGAFVATAAEFPSLSWVADEAPEALRGLEALIESVVADLRERGEEVPVPLVDRVYSGKLSVRISPSLHKKVAMRAAEERVSINRLISQALAEV</sequence>
<dbReference type="Gene3D" id="3.30.160.250">
    <property type="match status" value="1"/>
</dbReference>